<dbReference type="Pfam" id="PF02412">
    <property type="entry name" value="TSP_3"/>
    <property type="match status" value="1"/>
</dbReference>
<protein>
    <submittedName>
        <fullName evidence="5">FG-GAP-like repeat-containing protein</fullName>
    </submittedName>
</protein>
<comment type="caution">
    <text evidence="5">The sequence shown here is derived from an EMBL/GenBank/DDBJ whole genome shotgun (WGS) entry which is preliminary data.</text>
</comment>
<dbReference type="InterPro" id="IPR025667">
    <property type="entry name" value="SprB_repeat"/>
</dbReference>
<dbReference type="SUPFAM" id="SSF103647">
    <property type="entry name" value="TSP type-3 repeat"/>
    <property type="match status" value="1"/>
</dbReference>
<dbReference type="InterPro" id="IPR055353">
    <property type="entry name" value="DUF7619"/>
</dbReference>
<dbReference type="Pfam" id="PF18962">
    <property type="entry name" value="Por_Secre_tail"/>
    <property type="match status" value="1"/>
</dbReference>
<evidence type="ECO:0000313" key="5">
    <source>
        <dbReference type="EMBL" id="MBW8201595.1"/>
    </source>
</evidence>
<proteinExistence type="predicted"/>
<dbReference type="SUPFAM" id="SSF69318">
    <property type="entry name" value="Integrin alpha N-terminal domain"/>
    <property type="match status" value="2"/>
</dbReference>
<evidence type="ECO:0000259" key="3">
    <source>
        <dbReference type="Pfam" id="PF18962"/>
    </source>
</evidence>
<organism evidence="5 6">
    <name type="scientific">Flagellimonas abyssi</name>
    <dbReference type="NCBI Taxonomy" id="2864871"/>
    <lineage>
        <taxon>Bacteria</taxon>
        <taxon>Pseudomonadati</taxon>
        <taxon>Bacteroidota</taxon>
        <taxon>Flavobacteriia</taxon>
        <taxon>Flavobacteriales</taxon>
        <taxon>Flavobacteriaceae</taxon>
        <taxon>Flagellimonas</taxon>
    </lineage>
</organism>
<dbReference type="PANTHER" id="PTHR44103">
    <property type="entry name" value="PROPROTEIN CONVERTASE P"/>
    <property type="match status" value="1"/>
</dbReference>
<dbReference type="RefSeq" id="WP_220114923.1">
    <property type="nucleotide sequence ID" value="NZ_JAHZSV010000036.1"/>
</dbReference>
<dbReference type="EMBL" id="JAHZSV010000036">
    <property type="protein sequence ID" value="MBW8201595.1"/>
    <property type="molecule type" value="Genomic_DNA"/>
</dbReference>
<evidence type="ECO:0000256" key="2">
    <source>
        <dbReference type="SAM" id="SignalP"/>
    </source>
</evidence>
<dbReference type="InterPro" id="IPR026444">
    <property type="entry name" value="Secre_tail"/>
</dbReference>
<dbReference type="InterPro" id="IPR013517">
    <property type="entry name" value="FG-GAP"/>
</dbReference>
<keyword evidence="1 2" id="KW-0732">Signal</keyword>
<dbReference type="Pfam" id="PF24595">
    <property type="entry name" value="DUF7619"/>
    <property type="match status" value="1"/>
</dbReference>
<accession>A0ABS7EW80</accession>
<feature type="signal peptide" evidence="2">
    <location>
        <begin position="1"/>
        <end position="19"/>
    </location>
</feature>
<reference evidence="5 6" key="1">
    <citation type="submission" date="2021-08" db="EMBL/GenBank/DDBJ databases">
        <title>Muricauda profundi sp. nov., a marine bacterium isolated from deep seawater of the Mariana Trench.</title>
        <authorList>
            <person name="Wei Y."/>
        </authorList>
    </citation>
    <scope>NUCLEOTIDE SEQUENCE [LARGE SCALE GENOMIC DNA]</scope>
    <source>
        <strain evidence="5 6">W52</strain>
    </source>
</reference>
<name>A0ABS7EW80_9FLAO</name>
<dbReference type="PANTHER" id="PTHR44103:SF1">
    <property type="entry name" value="PROPROTEIN CONVERTASE P"/>
    <property type="match status" value="1"/>
</dbReference>
<evidence type="ECO:0000256" key="1">
    <source>
        <dbReference type="ARBA" id="ARBA00022729"/>
    </source>
</evidence>
<feature type="domain" description="DUF7619" evidence="4">
    <location>
        <begin position="992"/>
        <end position="1125"/>
    </location>
</feature>
<feature type="chain" id="PRO_5046427994" evidence="2">
    <location>
        <begin position="20"/>
        <end position="1733"/>
    </location>
</feature>
<dbReference type="InterPro" id="IPR003367">
    <property type="entry name" value="Thrombospondin_3-like_rpt"/>
</dbReference>
<dbReference type="NCBIfam" id="TIGR04183">
    <property type="entry name" value="Por_Secre_tail"/>
    <property type="match status" value="1"/>
</dbReference>
<sequence length="1733" mass="187726">MKKRLLFIFNCFTILLATAQNEFIPKTIENFNTDFARGSFPIDFDNDGDLDLLGAVSNSGTFLLFENDGSGAFITHIVDDSEMFSRGAYDVASADLDGDGDLDVAGIMTDGGYREAKVVWFENTGSFNFTAHLVRTLPYNSSYAYSAVSVVDLNGDGDIDLLTASAIENSFNYYENDGNGSFTNFVISNDPDYANRASHIDYVDMDGDGDIDVIGTLFRSPKYLWFENDGNENFAPHVIEDTYLLVDGASSIDAGDVDNDGDIDLVGASGESQRILWFENDGSQNFTTFVLESDNQYTADVNTVEFSDMDHDGDIDVLASASNSFSSGLYWFENDGNENPTNRFRDSFDNSSATIIANSGVSGIANRGVGAADFDGDGSIDVYASSNKTFHWFKNDGSSLNFSENFINTTYLAEGMTSMDGGDLDGDGDIDFASSSSHIFAWHENVGNDVFKTHIIDNSVIYTDGARSVQIIDLDKDGDLDVLGAANAARFPGNTYNGAYVWYKNDGNGNFEFNLIDNSYTYSRSANAITVEDFDGDGDTDVVAASETPDNMFVLFRNNGSQVFTPEEILNPSDDIGNAYYVKKIDLDQDGDFDVLASSRADDTFLWLENDGTGNFTTRTIDNSSENSNGAEIIDGADLDGDGDIDIVVSAILSKKIGWYENDGNQNFNYKNIEIPDEYPKFIRIGDLDNVNGPDLVMASDSGFWQFINDGTGFFRRYGIDGNSNYFISNHLSLVDYDTDGLIDILGASDQCCSPEETAVKVYQNEGTKNEIHGKIRLDIDSNGCDITDMALKDVMVTMDNGTERKTVFTDSSGQFSALVDTGSYTITSFPSLPDYFVAGPDVHSANFGTLGNAEEANFCISPTASASDLTVILIPRNAPRPGFGVHYEIVFQNMGSASANGSIELDYDPRLSFYGASDTYTHSGGGLQFNFTDLDIFEKRSIYTTFTVPLLGEIELGDVVENVVKANPLLGDTAEGDNTYLLEQTVIGSYDPNDITVLEGDTVDIEDSGEYLNYVIRFQNTGTASATNVRIEHELDADLDWETFTPISSSHVNTTTMANGKDVEFLFENINLPDSTANEPESHGYVAFKIKPKSNITVGDNIAGDASIYFDFNPAIITNTVNTEFVDGSEPLFSTALVVSPISCPDADDGIVRVEAKGGSQPYLYELLDANYNTLVGAQTSNVFANLGPSNYITKVIDNSAEESIFFISIEDPEPLEIIGNVEDVTCNGANDGHIEIMATGGTAPYNYSINGEAFQESNLFENLAPGQYSIEVSDANGCTMVSQPIVVVEPVELTMEMIKTNVSCNGNPEGGIEIRANGGKAPYQYRLNGRDLQASPIFTDLMAGQYTVEVSDVNNCTATSIIEITEPGALTATATTTGISCKGLNDGGITILASGGTPPFAYSLDGATFQQDNKFFDLSPGPYTVMIKDGNDCLISMEVAMVEPASPDFDNDGIGDACDDDMDGDGIANNLDECPETPIGTQADATGCAGFSLPSTNFTVQTTGETCATSNNGSILITAVENLDYQVTLKYGESTDNKFFRTFASFQDLEAGTYEVCIEVVGEPDFERCFSVQITEPEPLNVDSNIDPSGKSITLKMSGGSNYTITLNGQEYTTAESEITLPLPQKENRVMVSTDKDCQGVYENLIMVDTSNIYVYPNPVDNGSVSIMVPGAVGENVRLSLYANDGKMVLQKYTTNTGNPIELNVNGLTSGIYSLRLEVGNEVDARRIIIK</sequence>
<dbReference type="Proteomes" id="UP001196136">
    <property type="component" value="Unassembled WGS sequence"/>
</dbReference>
<feature type="domain" description="Secretion system C-terminal sorting" evidence="3">
    <location>
        <begin position="1657"/>
        <end position="1732"/>
    </location>
</feature>
<dbReference type="Gene3D" id="4.10.1080.10">
    <property type="entry name" value="TSP type-3 repeat"/>
    <property type="match status" value="1"/>
</dbReference>
<dbReference type="PROSITE" id="PS51234">
    <property type="entry name" value="TSP3"/>
    <property type="match status" value="1"/>
</dbReference>
<evidence type="ECO:0000313" key="6">
    <source>
        <dbReference type="Proteomes" id="UP001196136"/>
    </source>
</evidence>
<dbReference type="Pfam" id="PF13517">
    <property type="entry name" value="FG-GAP_3"/>
    <property type="match status" value="5"/>
</dbReference>
<keyword evidence="6" id="KW-1185">Reference proteome</keyword>
<dbReference type="InterPro" id="IPR028994">
    <property type="entry name" value="Integrin_alpha_N"/>
</dbReference>
<dbReference type="Gene3D" id="2.130.10.130">
    <property type="entry name" value="Integrin alpha, N-terminal"/>
    <property type="match status" value="2"/>
</dbReference>
<dbReference type="InterPro" id="IPR028974">
    <property type="entry name" value="TSP_type-3_rpt"/>
</dbReference>
<gene>
    <name evidence="5" type="ORF">K1F36_17350</name>
</gene>
<dbReference type="Pfam" id="PF13573">
    <property type="entry name" value="SprB"/>
    <property type="match status" value="4"/>
</dbReference>
<evidence type="ECO:0000259" key="4">
    <source>
        <dbReference type="Pfam" id="PF24595"/>
    </source>
</evidence>
<dbReference type="InterPro" id="IPR017897">
    <property type="entry name" value="Thrombospondin_3_rpt"/>
</dbReference>
<dbReference type="Gene3D" id="2.60.40.740">
    <property type="match status" value="1"/>
</dbReference>